<gene>
    <name evidence="2" type="ORF">GCM10011581_23310</name>
</gene>
<dbReference type="CDD" id="cd06259">
    <property type="entry name" value="YdcF-like"/>
    <property type="match status" value="1"/>
</dbReference>
<dbReference type="PANTHER" id="PTHR30336:SF20">
    <property type="entry name" value="DUF218 DOMAIN-CONTAINING PROTEIN"/>
    <property type="match status" value="1"/>
</dbReference>
<dbReference type="Gene3D" id="3.40.50.620">
    <property type="entry name" value="HUPs"/>
    <property type="match status" value="1"/>
</dbReference>
<dbReference type="InterPro" id="IPR051599">
    <property type="entry name" value="Cell_Envelope_Assoc"/>
</dbReference>
<accession>A0A917JVH1</accession>
<evidence type="ECO:0000259" key="1">
    <source>
        <dbReference type="Pfam" id="PF02698"/>
    </source>
</evidence>
<dbReference type="PANTHER" id="PTHR30336">
    <property type="entry name" value="INNER MEMBRANE PROTEIN, PROBABLE PERMEASE"/>
    <property type="match status" value="1"/>
</dbReference>
<proteinExistence type="predicted"/>
<name>A0A917JVH1_9PSEU</name>
<evidence type="ECO:0000313" key="2">
    <source>
        <dbReference type="EMBL" id="GGI85577.1"/>
    </source>
</evidence>
<dbReference type="GO" id="GO:0005886">
    <property type="term" value="C:plasma membrane"/>
    <property type="evidence" value="ECO:0007669"/>
    <property type="project" value="TreeGrafter"/>
</dbReference>
<feature type="domain" description="DUF218" evidence="1">
    <location>
        <begin position="82"/>
        <end position="183"/>
    </location>
</feature>
<evidence type="ECO:0000313" key="3">
    <source>
        <dbReference type="Proteomes" id="UP000597989"/>
    </source>
</evidence>
<organism evidence="2 3">
    <name type="scientific">Saccharopolyspora thermophila</name>
    <dbReference type="NCBI Taxonomy" id="89367"/>
    <lineage>
        <taxon>Bacteria</taxon>
        <taxon>Bacillati</taxon>
        <taxon>Actinomycetota</taxon>
        <taxon>Actinomycetes</taxon>
        <taxon>Pseudonocardiales</taxon>
        <taxon>Pseudonocardiaceae</taxon>
        <taxon>Saccharopolyspora</taxon>
    </lineage>
</organism>
<dbReference type="EMBL" id="BMMT01000007">
    <property type="protein sequence ID" value="GGI85577.1"/>
    <property type="molecule type" value="Genomic_DNA"/>
</dbReference>
<comment type="caution">
    <text evidence="2">The sequence shown here is derived from an EMBL/GenBank/DDBJ whole genome shotgun (WGS) entry which is preliminary data.</text>
</comment>
<dbReference type="Proteomes" id="UP000597989">
    <property type="component" value="Unassembled WGS sequence"/>
</dbReference>
<protein>
    <recommendedName>
        <fullName evidence="1">DUF218 domain-containing protein</fullName>
    </recommendedName>
</protein>
<dbReference type="InterPro" id="IPR014729">
    <property type="entry name" value="Rossmann-like_a/b/a_fold"/>
</dbReference>
<reference evidence="2 3" key="1">
    <citation type="journal article" date="2014" name="Int. J. Syst. Evol. Microbiol.">
        <title>Complete genome sequence of Corynebacterium casei LMG S-19264T (=DSM 44701T), isolated from a smear-ripened cheese.</title>
        <authorList>
            <consortium name="US DOE Joint Genome Institute (JGI-PGF)"/>
            <person name="Walter F."/>
            <person name="Albersmeier A."/>
            <person name="Kalinowski J."/>
            <person name="Ruckert C."/>
        </authorList>
    </citation>
    <scope>NUCLEOTIDE SEQUENCE [LARGE SCALE GENOMIC DNA]</scope>
    <source>
        <strain evidence="2 3">CGMCC 4.7206</strain>
    </source>
</reference>
<dbReference type="InterPro" id="IPR003848">
    <property type="entry name" value="DUF218"/>
</dbReference>
<dbReference type="Pfam" id="PF02698">
    <property type="entry name" value="DUF218"/>
    <property type="match status" value="1"/>
</dbReference>
<sequence>MRTRTPGCALALNRRVHPAAWAYTVQTRPAADVAGVLMSRAENALPAEHRADVEVLWDYHDMHHVLRPSDIGVGLGGHDLNVATFTAELFHREMFPIIVFSGANAPTTVERFPRGEAVHYREHALELGVPDDAILVETKATNTGENIEFTRALLADRGLTVRSVILISRPYQQRRAYATCRKLWPEVDVRCASRPLSLDEYVASIGDPDRVITMLVGDTQRITRYAERGFAVPQAVPVEVRKAYRNLVDAGYTRRLVDE</sequence>
<dbReference type="AlphaFoldDB" id="A0A917JVH1"/>